<proteinExistence type="inferred from homology"/>
<dbReference type="Pfam" id="PF02321">
    <property type="entry name" value="OEP"/>
    <property type="match status" value="2"/>
</dbReference>
<evidence type="ECO:0000256" key="6">
    <source>
        <dbReference type="ARBA" id="ARBA00023136"/>
    </source>
</evidence>
<keyword evidence="5" id="KW-0812">Transmembrane</keyword>
<feature type="chain" id="PRO_5013285348" description="Transporter" evidence="9">
    <location>
        <begin position="26"/>
        <end position="505"/>
    </location>
</feature>
<evidence type="ECO:0000313" key="11">
    <source>
        <dbReference type="Proteomes" id="UP000218831"/>
    </source>
</evidence>
<evidence type="ECO:0000256" key="4">
    <source>
        <dbReference type="ARBA" id="ARBA00022452"/>
    </source>
</evidence>
<dbReference type="GO" id="GO:0015562">
    <property type="term" value="F:efflux transmembrane transporter activity"/>
    <property type="evidence" value="ECO:0007669"/>
    <property type="project" value="InterPro"/>
</dbReference>
<dbReference type="RefSeq" id="WP_095605802.1">
    <property type="nucleotide sequence ID" value="NZ_NSKE01000003.1"/>
</dbReference>
<keyword evidence="3" id="KW-0813">Transport</keyword>
<dbReference type="OrthoDB" id="367883at2"/>
<evidence type="ECO:0000256" key="8">
    <source>
        <dbReference type="SAM" id="Coils"/>
    </source>
</evidence>
<evidence type="ECO:0000256" key="3">
    <source>
        <dbReference type="ARBA" id="ARBA00022448"/>
    </source>
</evidence>
<protein>
    <recommendedName>
        <fullName evidence="12">Transporter</fullName>
    </recommendedName>
</protein>
<dbReference type="SUPFAM" id="SSF56954">
    <property type="entry name" value="Outer membrane efflux proteins (OEP)"/>
    <property type="match status" value="1"/>
</dbReference>
<reference evidence="10 11" key="1">
    <citation type="submission" date="2017-08" db="EMBL/GenBank/DDBJ databases">
        <title>Aliifodinibius alkalisoli sp. nov., isolated from saline alkaline soil.</title>
        <authorList>
            <person name="Liu D."/>
            <person name="Zhang G."/>
        </authorList>
    </citation>
    <scope>NUCLEOTIDE SEQUENCE [LARGE SCALE GENOMIC DNA]</scope>
    <source>
        <strain evidence="10 11">WN023</strain>
    </source>
</reference>
<keyword evidence="8" id="KW-0175">Coiled coil</keyword>
<feature type="signal peptide" evidence="9">
    <location>
        <begin position="1"/>
        <end position="25"/>
    </location>
</feature>
<evidence type="ECO:0000256" key="9">
    <source>
        <dbReference type="SAM" id="SignalP"/>
    </source>
</evidence>
<feature type="coiled-coil region" evidence="8">
    <location>
        <begin position="183"/>
        <end position="210"/>
    </location>
</feature>
<evidence type="ECO:0000256" key="1">
    <source>
        <dbReference type="ARBA" id="ARBA00004442"/>
    </source>
</evidence>
<keyword evidence="6" id="KW-0472">Membrane</keyword>
<dbReference type="InterPro" id="IPR003423">
    <property type="entry name" value="OMP_efflux"/>
</dbReference>
<keyword evidence="7" id="KW-0998">Cell outer membrane</keyword>
<dbReference type="GO" id="GO:1990281">
    <property type="term" value="C:efflux pump complex"/>
    <property type="evidence" value="ECO:0007669"/>
    <property type="project" value="TreeGrafter"/>
</dbReference>
<accession>A0A2A2GDK7</accession>
<organism evidence="10 11">
    <name type="scientific">Fodinibius salipaludis</name>
    <dbReference type="NCBI Taxonomy" id="2032627"/>
    <lineage>
        <taxon>Bacteria</taxon>
        <taxon>Pseudomonadati</taxon>
        <taxon>Balneolota</taxon>
        <taxon>Balneolia</taxon>
        <taxon>Balneolales</taxon>
        <taxon>Balneolaceae</taxon>
        <taxon>Fodinibius</taxon>
    </lineage>
</organism>
<dbReference type="PANTHER" id="PTHR30026:SF20">
    <property type="entry name" value="OUTER MEMBRANE PROTEIN TOLC"/>
    <property type="match status" value="1"/>
</dbReference>
<dbReference type="InterPro" id="IPR051906">
    <property type="entry name" value="TolC-like"/>
</dbReference>
<comment type="similarity">
    <text evidence="2">Belongs to the outer membrane factor (OMF) (TC 1.B.17) family.</text>
</comment>
<evidence type="ECO:0000256" key="2">
    <source>
        <dbReference type="ARBA" id="ARBA00007613"/>
    </source>
</evidence>
<dbReference type="Gene3D" id="1.20.1600.10">
    <property type="entry name" value="Outer membrane efflux proteins (OEP)"/>
    <property type="match status" value="1"/>
</dbReference>
<dbReference type="AlphaFoldDB" id="A0A2A2GDK7"/>
<dbReference type="GO" id="GO:0015288">
    <property type="term" value="F:porin activity"/>
    <property type="evidence" value="ECO:0007669"/>
    <property type="project" value="TreeGrafter"/>
</dbReference>
<gene>
    <name evidence="10" type="ORF">CK503_05555</name>
</gene>
<evidence type="ECO:0000256" key="5">
    <source>
        <dbReference type="ARBA" id="ARBA00022692"/>
    </source>
</evidence>
<dbReference type="EMBL" id="NSKE01000003">
    <property type="protein sequence ID" value="PAU94935.1"/>
    <property type="molecule type" value="Genomic_DNA"/>
</dbReference>
<keyword evidence="4" id="KW-1134">Transmembrane beta strand</keyword>
<keyword evidence="9" id="KW-0732">Signal</keyword>
<comment type="subcellular location">
    <subcellularLocation>
        <location evidence="1">Cell outer membrane</location>
    </subcellularLocation>
</comment>
<keyword evidence="11" id="KW-1185">Reference proteome</keyword>
<evidence type="ECO:0000313" key="10">
    <source>
        <dbReference type="EMBL" id="PAU94935.1"/>
    </source>
</evidence>
<evidence type="ECO:0008006" key="12">
    <source>
        <dbReference type="Google" id="ProtNLM"/>
    </source>
</evidence>
<sequence>MRSTKLIKIGLLFMLSLSLAGTVFGQQQDTLQSAFKQIEEEPGAISLDQAIQISLANNTEIKRSLLSVRDADQQVRTAWSNVMPEITSSANYTRNLEIPVNFIPEVVFDPAGDPDNLVPVAFGTDNNWQGGFTVSQTLFNGQAFVGVSTSSLFKTAQSEGLRATAQGIVTQTRMAYYQVLIAKEQVRLQQSRLERIKENLEDTKKSYEQGLVDEYAVMQLEVQLENIKPELTSAEFSQKEAVRNLLDAMGLPVSLSLNVKGDLSDFDIQAPNTSKEENKALKKVDRMTPLSLESDSTLLERAFDMRGDLRVLDVRQQLQEKQIKAQKSKYLPSIVANYNLQWSAAQAGTPVFFGSERQRARSQTFMIGVQLPIFQGFQRDAAIQQAQIQKKDLQLQEYQTKRNAESEITSAEESIKEVFEVETARKRALDLAQEGYDRALKRYQAGLGSQQEVTDAELQLREAEVGYAQMVFNYLAAKAQYDQAVGEVPFVEKNVEPIKEKIELE</sequence>
<evidence type="ECO:0000256" key="7">
    <source>
        <dbReference type="ARBA" id="ARBA00023237"/>
    </source>
</evidence>
<dbReference type="PANTHER" id="PTHR30026">
    <property type="entry name" value="OUTER MEMBRANE PROTEIN TOLC"/>
    <property type="match status" value="1"/>
</dbReference>
<comment type="caution">
    <text evidence="10">The sequence shown here is derived from an EMBL/GenBank/DDBJ whole genome shotgun (WGS) entry which is preliminary data.</text>
</comment>
<dbReference type="Proteomes" id="UP000218831">
    <property type="component" value="Unassembled WGS sequence"/>
</dbReference>
<name>A0A2A2GDK7_9BACT</name>
<dbReference type="GO" id="GO:0009279">
    <property type="term" value="C:cell outer membrane"/>
    <property type="evidence" value="ECO:0007669"/>
    <property type="project" value="UniProtKB-SubCell"/>
</dbReference>